<evidence type="ECO:0000313" key="3">
    <source>
        <dbReference type="Proteomes" id="UP000646548"/>
    </source>
</evidence>
<reference evidence="2" key="1">
    <citation type="journal article" name="BMC Genomics">
        <title>Long-read sequencing and de novo genome assembly of marine medaka (Oryzias melastigma).</title>
        <authorList>
            <person name="Liang P."/>
            <person name="Saqib H.S.A."/>
            <person name="Ni X."/>
            <person name="Shen Y."/>
        </authorList>
    </citation>
    <scope>NUCLEOTIDE SEQUENCE</scope>
    <source>
        <strain evidence="2">Bigg-433</strain>
    </source>
</reference>
<feature type="compositionally biased region" description="Polar residues" evidence="1">
    <location>
        <begin position="43"/>
        <end position="52"/>
    </location>
</feature>
<proteinExistence type="predicted"/>
<comment type="caution">
    <text evidence="2">The sequence shown here is derived from an EMBL/GenBank/DDBJ whole genome shotgun (WGS) entry which is preliminary data.</text>
</comment>
<feature type="region of interest" description="Disordered" evidence="1">
    <location>
        <begin position="1"/>
        <end position="74"/>
    </location>
</feature>
<organism evidence="2 3">
    <name type="scientific">Oryzias melastigma</name>
    <name type="common">Marine medaka</name>
    <dbReference type="NCBI Taxonomy" id="30732"/>
    <lineage>
        <taxon>Eukaryota</taxon>
        <taxon>Metazoa</taxon>
        <taxon>Chordata</taxon>
        <taxon>Craniata</taxon>
        <taxon>Vertebrata</taxon>
        <taxon>Euteleostomi</taxon>
        <taxon>Actinopterygii</taxon>
        <taxon>Neopterygii</taxon>
        <taxon>Teleostei</taxon>
        <taxon>Neoteleostei</taxon>
        <taxon>Acanthomorphata</taxon>
        <taxon>Ovalentaria</taxon>
        <taxon>Atherinomorphae</taxon>
        <taxon>Beloniformes</taxon>
        <taxon>Adrianichthyidae</taxon>
        <taxon>Oryziinae</taxon>
        <taxon>Oryzias</taxon>
    </lineage>
</organism>
<feature type="compositionally biased region" description="Polar residues" evidence="1">
    <location>
        <begin position="20"/>
        <end position="31"/>
    </location>
</feature>
<protein>
    <submittedName>
        <fullName evidence="2">Uncharacterized protein</fullName>
    </submittedName>
</protein>
<dbReference type="EMBL" id="WKFB01000015">
    <property type="protein sequence ID" value="KAF6739105.1"/>
    <property type="molecule type" value="Genomic_DNA"/>
</dbReference>
<dbReference type="Proteomes" id="UP000646548">
    <property type="component" value="Unassembled WGS sequence"/>
</dbReference>
<gene>
    <name evidence="2" type="ORF">FQA47_001454</name>
</gene>
<name>A0A834L216_ORYME</name>
<evidence type="ECO:0000256" key="1">
    <source>
        <dbReference type="SAM" id="MobiDB-lite"/>
    </source>
</evidence>
<accession>A0A834L216</accession>
<feature type="compositionally biased region" description="Acidic residues" evidence="1">
    <location>
        <begin position="60"/>
        <end position="74"/>
    </location>
</feature>
<dbReference type="AlphaFoldDB" id="A0A834L216"/>
<evidence type="ECO:0000313" key="2">
    <source>
        <dbReference type="EMBL" id="KAF6739105.1"/>
    </source>
</evidence>
<sequence length="74" mass="8280">MSVCYPRAPQAEEGERRLKTSTQRIRFSQLQRGAGVSEERSALPSSALQITAQVGGERREEEEEEEEEEAGLSK</sequence>